<name>A0ABS7VML8_9HYPH</name>
<reference evidence="2 3" key="1">
    <citation type="submission" date="2021-09" db="EMBL/GenBank/DDBJ databases">
        <title>The complete genome sequence of a new microorganism.</title>
        <authorList>
            <person name="Zi Z."/>
        </authorList>
    </citation>
    <scope>NUCLEOTIDE SEQUENCE [LARGE SCALE GENOMIC DNA]</scope>
    <source>
        <strain evidence="2 3">WGZ8</strain>
    </source>
</reference>
<gene>
    <name evidence="2" type="ORF">K9B37_08535</name>
</gene>
<evidence type="ECO:0000313" key="3">
    <source>
        <dbReference type="Proteomes" id="UP000704176"/>
    </source>
</evidence>
<organism evidence="2 3">
    <name type="scientific">Microvirga puerhi</name>
    <dbReference type="NCBI Taxonomy" id="2876078"/>
    <lineage>
        <taxon>Bacteria</taxon>
        <taxon>Pseudomonadati</taxon>
        <taxon>Pseudomonadota</taxon>
        <taxon>Alphaproteobacteria</taxon>
        <taxon>Hyphomicrobiales</taxon>
        <taxon>Methylobacteriaceae</taxon>
        <taxon>Microvirga</taxon>
    </lineage>
</organism>
<feature type="signal peptide" evidence="1">
    <location>
        <begin position="1"/>
        <end position="23"/>
    </location>
</feature>
<evidence type="ECO:0000256" key="1">
    <source>
        <dbReference type="SAM" id="SignalP"/>
    </source>
</evidence>
<sequence>MIAAKHLMIACTLAALPAGAALAASGSSPHNGTWSVRMVTDSGLCESTYNYSIAIENGNVRYLLAPGDSPTTVKGQVQPNGLVELNIYRSIAKVDANGQLRGSSGSGTWKLNMLGCSGRWTAQKRSSVVQS</sequence>
<comment type="caution">
    <text evidence="2">The sequence shown here is derived from an EMBL/GenBank/DDBJ whole genome shotgun (WGS) entry which is preliminary data.</text>
</comment>
<dbReference type="Proteomes" id="UP000704176">
    <property type="component" value="Unassembled WGS sequence"/>
</dbReference>
<protein>
    <submittedName>
        <fullName evidence="2">Uncharacterized protein</fullName>
    </submittedName>
</protein>
<evidence type="ECO:0000313" key="2">
    <source>
        <dbReference type="EMBL" id="MBZ6076335.1"/>
    </source>
</evidence>
<keyword evidence="3" id="KW-1185">Reference proteome</keyword>
<feature type="chain" id="PRO_5045444725" evidence="1">
    <location>
        <begin position="24"/>
        <end position="131"/>
    </location>
</feature>
<accession>A0ABS7VML8</accession>
<dbReference type="RefSeq" id="WP_224312661.1">
    <property type="nucleotide sequence ID" value="NZ_JAIRBM010000005.1"/>
</dbReference>
<dbReference type="EMBL" id="JAIRBM010000005">
    <property type="protein sequence ID" value="MBZ6076335.1"/>
    <property type="molecule type" value="Genomic_DNA"/>
</dbReference>
<proteinExistence type="predicted"/>
<keyword evidence="1" id="KW-0732">Signal</keyword>